<dbReference type="PANTHER" id="PTHR11017:SF385">
    <property type="entry name" value="DISEASE RESISTANCE PROTEIN (TIR-NBS-LRR CLASS)-RELATED"/>
    <property type="match status" value="1"/>
</dbReference>
<accession>A0ABP1AIK3</accession>
<dbReference type="Gene3D" id="3.80.10.10">
    <property type="entry name" value="Ribonuclease Inhibitor"/>
    <property type="match status" value="3"/>
</dbReference>
<keyword evidence="1" id="KW-0433">Leucine-rich repeat</keyword>
<dbReference type="Gene3D" id="1.10.8.430">
    <property type="entry name" value="Helical domain of apoptotic protease-activating factors"/>
    <property type="match status" value="2"/>
</dbReference>
<dbReference type="InterPro" id="IPR032675">
    <property type="entry name" value="LRR_dom_sf"/>
</dbReference>
<proteinExistence type="predicted"/>
<dbReference type="SUPFAM" id="SSF52058">
    <property type="entry name" value="L domain-like"/>
    <property type="match status" value="2"/>
</dbReference>
<dbReference type="Proteomes" id="UP001497522">
    <property type="component" value="Chromosome 12"/>
</dbReference>
<feature type="domain" description="TIR" evidence="3">
    <location>
        <begin position="1"/>
        <end position="84"/>
    </location>
</feature>
<dbReference type="CDD" id="cd00267">
    <property type="entry name" value="ABC_ATPase"/>
    <property type="match status" value="1"/>
</dbReference>
<dbReference type="Gene3D" id="3.40.50.10140">
    <property type="entry name" value="Toll/interleukin-1 receptor homology (TIR) domain"/>
    <property type="match status" value="2"/>
</dbReference>
<dbReference type="InterPro" id="IPR055414">
    <property type="entry name" value="LRR_R13L4/SHOC2-like"/>
</dbReference>
<dbReference type="SMART" id="SM00369">
    <property type="entry name" value="LRR_TYP"/>
    <property type="match status" value="4"/>
</dbReference>
<feature type="domain" description="TIR" evidence="3">
    <location>
        <begin position="833"/>
        <end position="996"/>
    </location>
</feature>
<keyword evidence="5" id="KW-1185">Reference proteome</keyword>
<dbReference type="InterPro" id="IPR027417">
    <property type="entry name" value="P-loop_NTPase"/>
</dbReference>
<dbReference type="EMBL" id="OZ023713">
    <property type="protein sequence ID" value="CAK9862364.1"/>
    <property type="molecule type" value="Genomic_DNA"/>
</dbReference>
<evidence type="ECO:0000256" key="2">
    <source>
        <dbReference type="ARBA" id="ARBA00022737"/>
    </source>
</evidence>
<evidence type="ECO:0000313" key="4">
    <source>
        <dbReference type="EMBL" id="CAK9862364.1"/>
    </source>
</evidence>
<dbReference type="InterPro" id="IPR058192">
    <property type="entry name" value="WHD_ROQ1-like"/>
</dbReference>
<dbReference type="InterPro" id="IPR003593">
    <property type="entry name" value="AAA+_ATPase"/>
</dbReference>
<dbReference type="Gene3D" id="3.40.50.300">
    <property type="entry name" value="P-loop containing nucleotide triphosphate hydrolases"/>
    <property type="match status" value="2"/>
</dbReference>
<dbReference type="PANTHER" id="PTHR11017">
    <property type="entry name" value="LEUCINE-RICH REPEAT-CONTAINING PROTEIN"/>
    <property type="match status" value="1"/>
</dbReference>
<dbReference type="SMART" id="SM00255">
    <property type="entry name" value="TIR"/>
    <property type="match status" value="1"/>
</dbReference>
<reference evidence="4" key="1">
    <citation type="submission" date="2024-03" db="EMBL/GenBank/DDBJ databases">
        <authorList>
            <consortium name="ELIXIR-Norway"/>
            <consortium name="Elixir Norway"/>
        </authorList>
    </citation>
    <scope>NUCLEOTIDE SEQUENCE</scope>
</reference>
<dbReference type="SMART" id="SM00382">
    <property type="entry name" value="AAA"/>
    <property type="match status" value="2"/>
</dbReference>
<dbReference type="SUPFAM" id="SSF52200">
    <property type="entry name" value="Toll/Interleukin receptor TIR domain"/>
    <property type="match status" value="1"/>
</dbReference>
<dbReference type="InterPro" id="IPR000157">
    <property type="entry name" value="TIR_dom"/>
</dbReference>
<dbReference type="InterPro" id="IPR044974">
    <property type="entry name" value="Disease_R_plants"/>
</dbReference>
<gene>
    <name evidence="4" type="ORF">CSSPJE1EN2_LOCUS5359</name>
</gene>
<dbReference type="Pfam" id="PF23598">
    <property type="entry name" value="LRR_14"/>
    <property type="match status" value="1"/>
</dbReference>
<dbReference type="Pfam" id="PF00931">
    <property type="entry name" value="NB-ARC"/>
    <property type="match status" value="2"/>
</dbReference>
<dbReference type="SUPFAM" id="SSF52540">
    <property type="entry name" value="P-loop containing nucleoside triphosphate hydrolases"/>
    <property type="match status" value="2"/>
</dbReference>
<evidence type="ECO:0000256" key="1">
    <source>
        <dbReference type="ARBA" id="ARBA00022614"/>
    </source>
</evidence>
<keyword evidence="2" id="KW-0677">Repeat</keyword>
<dbReference type="InterPro" id="IPR002182">
    <property type="entry name" value="NB-ARC"/>
</dbReference>
<dbReference type="InterPro" id="IPR003591">
    <property type="entry name" value="Leu-rich_rpt_typical-subtyp"/>
</dbReference>
<dbReference type="Pfam" id="PF23282">
    <property type="entry name" value="WHD_ROQ1"/>
    <property type="match status" value="1"/>
</dbReference>
<protein>
    <recommendedName>
        <fullName evidence="3">TIR domain-containing protein</fullName>
    </recommendedName>
</protein>
<name>A0ABP1AIK3_9BRYO</name>
<dbReference type="InterPro" id="IPR035897">
    <property type="entry name" value="Toll_tir_struct_dom_sf"/>
</dbReference>
<organism evidence="4 5">
    <name type="scientific">Sphagnum jensenii</name>
    <dbReference type="NCBI Taxonomy" id="128206"/>
    <lineage>
        <taxon>Eukaryota</taxon>
        <taxon>Viridiplantae</taxon>
        <taxon>Streptophyta</taxon>
        <taxon>Embryophyta</taxon>
        <taxon>Bryophyta</taxon>
        <taxon>Sphagnophytina</taxon>
        <taxon>Sphagnopsida</taxon>
        <taxon>Sphagnales</taxon>
        <taxon>Sphagnaceae</taxon>
        <taxon>Sphagnum</taxon>
    </lineage>
</organism>
<sequence length="1518" mass="171333">MLESGKDILPIFYDVEPEHLRRPHHGPFAAAFQKHLKRGRKDDIKRWEEALLKVANITGFRLNEVNGDESQLKKKVVMKVQNIAPLDVFQQVQHGVGLNKSMAEVVNQLGLVGILGIVGMGGIGKTTLAKAVYNEYLKSKHFERQSFLHSVRTTDLLSLQKQLVHDLLGEELKFTQEFHNCFIRLSRDRKVFVVIDDIDDINQFDQLIPSLPKFMSKGSQILVTSRDQHVLNYITIQGSIGKNLYEVQVLDVVHAQQLFNWHAFHDKWASDGFQDLAKEVVNACNGLPLALEVMGAYLFDKKDLKHKVVWKEATRSLNMDPGAIDQKLQNMFNISYEGLSSQANNLMLLDIACFMINRHESMAMSFWESCILCPCPSSKSPHSSLLKLIEKSLVKVDENGYLQMHDVIRDMARDVVKKESLQEVGERSHLWDFIETKEVLHKDKGSAKIRGLHMSGSKLHTPLPIEKFATMTRLHLLFLDDCQVEGDFSTLSKELRWLTWCNLPIVELPTNLNLPNLVVLNLSEGKNLKCLWEEDPHTQAPCKLLERLVLQDCIALERLPQNIGELSKLQVLDLRGCSTLRTLPSSIGALEALEDLDLAHCFMLEALPNSIGNLSNLKTLRLDYCKNLKELPMAFGNLQSLKYLRAQGTSFFVLPNSFSNLLNLEVLDLYYGMNLQDLPPSIFGLALNHLNLHGCLFGEGIGLPSNLGDLTNLKSLFLDGNLMSTIPETFKDLNALVTLQMSQCPNLVVVQALPSNLEQLNIGNCPKLTNIPHLGNLNTLKYLILNDCPTLTHLQGLDFVQTLVEVNISGSKMLSIAFGLNHDRALQIFEDLKKYDVFLNHRGPDVKQTFVAHLYEALCTGGFHPFLDVKSLVKGQHAFNSIDEALCSVRVHIAVFSKGYAESKYCLNELCDMLKSGKVIFPVFYDVEPEHLRRPHQGPFAAAFRKHVKRGRKDDVKRWERALLEVANITGFRLSEVKGDEAQLKRRIVMAVQNASPVGLLQQVVQHRVGLQESVAEVVKQLGRVGILGIVGMGGIGKTTLAKEVYNEFAKRQSFERQTFLQNVRTNDLLTLQKQLVHDLLGDELKFIEEFHNCFARLSRDRKVLIVLDDIDDRSKFDCLIPSLTKLMSQGSRIIVTSRDRNVLNFITSQGSTGKSNLYEVQVLNGVHAQQLFNWHAFYSEQASDRFRDLAKQVADACGGLPLALEVMGAYLFDKKDPKHEVVWKEATRSLRVAPGAIDQKLQNMFNISFEGLSSLADKLMLLDISCFIVNWHENVAMSFWESCISCTCPSSKSPHSSLMRLIDKSLEKVSQKGYLQMHDVIRDMATDVVKRQWLQEVGERSYLCDFIEAKEVLENDKGSGKIRGFSLSLSNLGTPIVANFFARMIGLHALLLDDCNIEGDFSTWPKKLRMLSWPCSPILDLPTTLNIPNLVVLNLSQSQNLTCLWAQDIGIQLQNYQEIHLLKYLDCPNLVVVDALPSNLETLNMGNCQKLTNIPSLDILTILKYLILNNCKKLTHL</sequence>
<dbReference type="PRINTS" id="PR00364">
    <property type="entry name" value="DISEASERSIST"/>
</dbReference>
<dbReference type="PROSITE" id="PS50104">
    <property type="entry name" value="TIR"/>
    <property type="match status" value="2"/>
</dbReference>
<dbReference type="InterPro" id="IPR042197">
    <property type="entry name" value="Apaf_helical"/>
</dbReference>
<dbReference type="Pfam" id="PF01582">
    <property type="entry name" value="TIR"/>
    <property type="match status" value="2"/>
</dbReference>
<evidence type="ECO:0000259" key="3">
    <source>
        <dbReference type="PROSITE" id="PS50104"/>
    </source>
</evidence>
<evidence type="ECO:0000313" key="5">
    <source>
        <dbReference type="Proteomes" id="UP001497522"/>
    </source>
</evidence>